<sequence length="185" mass="19121">MLHALMILLVAAPLTGSAPPKDVDMKPPLTLEASLSSLGGDRGGRAFLSVRLVATAGEAAVMTDRFTAVVERTEAKATVTIRPTQRKDFQGRAVVPSVSTLGVVNLQPNEVAAVSVPTTDAPPGANPSVNNLDAAVSAAAAGKLELTVVYEVPDAWAKRFGLTATTVSGVAKITEQKEKPAARQP</sequence>
<proteinExistence type="predicted"/>
<dbReference type="Proteomes" id="UP000324974">
    <property type="component" value="Chromosome"/>
</dbReference>
<evidence type="ECO:0000313" key="1">
    <source>
        <dbReference type="EMBL" id="QEL15489.1"/>
    </source>
</evidence>
<keyword evidence="2" id="KW-1185">Reference proteome</keyword>
<dbReference type="RefSeq" id="WP_149110300.1">
    <property type="nucleotide sequence ID" value="NZ_CP042425.1"/>
</dbReference>
<evidence type="ECO:0000313" key="2">
    <source>
        <dbReference type="Proteomes" id="UP000324974"/>
    </source>
</evidence>
<accession>A0A5C1A838</accession>
<gene>
    <name evidence="1" type="ORF">PX52LOC_02412</name>
</gene>
<organism evidence="1 2">
    <name type="scientific">Limnoglobus roseus</name>
    <dbReference type="NCBI Taxonomy" id="2598579"/>
    <lineage>
        <taxon>Bacteria</taxon>
        <taxon>Pseudomonadati</taxon>
        <taxon>Planctomycetota</taxon>
        <taxon>Planctomycetia</taxon>
        <taxon>Gemmatales</taxon>
        <taxon>Gemmataceae</taxon>
        <taxon>Limnoglobus</taxon>
    </lineage>
</organism>
<dbReference type="EMBL" id="CP042425">
    <property type="protein sequence ID" value="QEL15489.1"/>
    <property type="molecule type" value="Genomic_DNA"/>
</dbReference>
<protein>
    <submittedName>
        <fullName evidence="1">Uncharacterized protein</fullName>
    </submittedName>
</protein>
<reference evidence="2" key="1">
    <citation type="submission" date="2019-08" db="EMBL/GenBank/DDBJ databases">
        <title>Limnoglobus roseus gen. nov., sp. nov., a novel freshwater planctomycete with a giant genome from the family Gemmataceae.</title>
        <authorList>
            <person name="Kulichevskaya I.S."/>
            <person name="Naumoff D.G."/>
            <person name="Miroshnikov K."/>
            <person name="Ivanova A."/>
            <person name="Philippov D.A."/>
            <person name="Hakobyan A."/>
            <person name="Rijpstra I.C."/>
            <person name="Sinninghe Damste J.S."/>
            <person name="Liesack W."/>
            <person name="Dedysh S.N."/>
        </authorList>
    </citation>
    <scope>NUCLEOTIDE SEQUENCE [LARGE SCALE GENOMIC DNA]</scope>
    <source>
        <strain evidence="2">PX52</strain>
    </source>
</reference>
<dbReference type="AlphaFoldDB" id="A0A5C1A838"/>
<dbReference type="KEGG" id="lrs:PX52LOC_02412"/>
<name>A0A5C1A838_9BACT</name>